<evidence type="ECO:0000256" key="2">
    <source>
        <dbReference type="ARBA" id="ARBA00022448"/>
    </source>
</evidence>
<dbReference type="GO" id="GO:0009401">
    <property type="term" value="P:phosphoenolpyruvate-dependent sugar phosphotransferase system"/>
    <property type="evidence" value="ECO:0007669"/>
    <property type="project" value="InterPro"/>
</dbReference>
<dbReference type="PROSITE" id="PS51105">
    <property type="entry name" value="PTS_EIIC_TYPE_3"/>
    <property type="match status" value="1"/>
</dbReference>
<name>A0A0B8PSI6_9VIBR</name>
<evidence type="ECO:0000313" key="10">
    <source>
        <dbReference type="EMBL" id="GAM65609.1"/>
    </source>
</evidence>
<evidence type="ECO:0000256" key="6">
    <source>
        <dbReference type="ARBA" id="ARBA00022989"/>
    </source>
</evidence>
<protein>
    <submittedName>
        <fullName evidence="10">PTS system</fullName>
    </submittedName>
</protein>
<feature type="transmembrane region" description="Helical" evidence="8">
    <location>
        <begin position="38"/>
        <end position="59"/>
    </location>
</feature>
<dbReference type="InterPro" id="IPR004501">
    <property type="entry name" value="PTS_EIIC_3"/>
</dbReference>
<accession>A0A0B8PSI6</accession>
<proteinExistence type="predicted"/>
<keyword evidence="3" id="KW-1003">Cell membrane</keyword>
<feature type="domain" description="PTS EIIC type-3" evidence="9">
    <location>
        <begin position="14"/>
        <end position="276"/>
    </location>
</feature>
<feature type="transmembrane region" description="Helical" evidence="8">
    <location>
        <begin position="235"/>
        <end position="262"/>
    </location>
</feature>
<reference evidence="10 11" key="1">
    <citation type="submission" date="2015-01" db="EMBL/GenBank/DDBJ databases">
        <title>Vibrio sp. C5 JCM 19232 whole genome shotgun sequence.</title>
        <authorList>
            <person name="Sawabe T."/>
            <person name="Meirelles P."/>
            <person name="Feng G."/>
            <person name="Sayaka M."/>
            <person name="Hattori M."/>
            <person name="Ohkuma M."/>
        </authorList>
    </citation>
    <scope>NUCLEOTIDE SEQUENCE [LARGE SCALE GENOMIC DNA]</scope>
    <source>
        <strain evidence="10 11">JCM19232</strain>
    </source>
</reference>
<evidence type="ECO:0000256" key="7">
    <source>
        <dbReference type="ARBA" id="ARBA00023136"/>
    </source>
</evidence>
<dbReference type="Pfam" id="PF02378">
    <property type="entry name" value="PTS_EIIC"/>
    <property type="match status" value="1"/>
</dbReference>
<keyword evidence="4" id="KW-0762">Sugar transport</keyword>
<feature type="transmembrane region" description="Helical" evidence="8">
    <location>
        <begin position="79"/>
        <end position="102"/>
    </location>
</feature>
<feature type="transmembrane region" description="Helical" evidence="8">
    <location>
        <begin position="149"/>
        <end position="167"/>
    </location>
</feature>
<keyword evidence="2" id="KW-0813">Transport</keyword>
<dbReference type="EMBL" id="BBSA01000022">
    <property type="protein sequence ID" value="GAM65609.1"/>
    <property type="molecule type" value="Genomic_DNA"/>
</dbReference>
<comment type="subcellular location">
    <subcellularLocation>
        <location evidence="1">Cell membrane</location>
        <topology evidence="1">Multi-pass membrane protein</topology>
    </subcellularLocation>
</comment>
<dbReference type="GO" id="GO:0005886">
    <property type="term" value="C:plasma membrane"/>
    <property type="evidence" value="ECO:0007669"/>
    <property type="project" value="UniProtKB-SubCell"/>
</dbReference>
<dbReference type="PANTHER" id="PTHR33989">
    <property type="match status" value="1"/>
</dbReference>
<evidence type="ECO:0000256" key="4">
    <source>
        <dbReference type="ARBA" id="ARBA00022597"/>
    </source>
</evidence>
<evidence type="ECO:0000313" key="11">
    <source>
        <dbReference type="Proteomes" id="UP000031670"/>
    </source>
</evidence>
<evidence type="ECO:0000256" key="8">
    <source>
        <dbReference type="SAM" id="Phobius"/>
    </source>
</evidence>
<comment type="caution">
    <text evidence="10">The sequence shown here is derived from an EMBL/GenBank/DDBJ whole genome shotgun (WGS) entry which is preliminary data.</text>
</comment>
<dbReference type="AlphaFoldDB" id="A0A0B8PSI6"/>
<dbReference type="GO" id="GO:1901264">
    <property type="term" value="P:carbohydrate derivative transport"/>
    <property type="evidence" value="ECO:0007669"/>
    <property type="project" value="TreeGrafter"/>
</dbReference>
<evidence type="ECO:0000256" key="1">
    <source>
        <dbReference type="ARBA" id="ARBA00004651"/>
    </source>
</evidence>
<gene>
    <name evidence="10" type="ORF">JCM19232_2856</name>
</gene>
<organism evidence="10 11">
    <name type="scientific">Vibrio ishigakensis</name>
    <dbReference type="NCBI Taxonomy" id="1481914"/>
    <lineage>
        <taxon>Bacteria</taxon>
        <taxon>Pseudomonadati</taxon>
        <taxon>Pseudomonadota</taxon>
        <taxon>Gammaproteobacteria</taxon>
        <taxon>Vibrionales</taxon>
        <taxon>Vibrionaceae</taxon>
        <taxon>Vibrio</taxon>
    </lineage>
</organism>
<dbReference type="InterPro" id="IPR003352">
    <property type="entry name" value="PTS_EIIC"/>
</dbReference>
<keyword evidence="7 8" id="KW-0472">Membrane</keyword>
<dbReference type="Proteomes" id="UP000031670">
    <property type="component" value="Unassembled WGS sequence"/>
</dbReference>
<sequence length="276" mass="29815">MSAQATLQENIQNQVNKFLPSLLGFVNSKPITAIKEGFMLTMPLTIIGSLFLLLSYVPIEGYDAFMAGVFGESWKVPLFQVVGATFDILALVGVFGIAYTYVKYEGYNGVEAGVLAIVAMLIVVNSFIVTPEGQQIAGVIPKAFLGGKGMIAAIVIGLTVGIIYSAVLKRNWVIKLPDSVPEGVANAFRSLIPGLIIISLAFATYILFDVVFDKTFIETIYVILQTPLQNMSDSFFGAVGIALLISLLWWCGVHGPVIVMGIMSQSLLQMPYTTNL</sequence>
<evidence type="ECO:0000259" key="9">
    <source>
        <dbReference type="PROSITE" id="PS51105"/>
    </source>
</evidence>
<evidence type="ECO:0000256" key="3">
    <source>
        <dbReference type="ARBA" id="ARBA00022475"/>
    </source>
</evidence>
<keyword evidence="5 8" id="KW-0812">Transmembrane</keyword>
<dbReference type="GO" id="GO:0008982">
    <property type="term" value="F:protein-N(PI)-phosphohistidine-sugar phosphotransferase activity"/>
    <property type="evidence" value="ECO:0007669"/>
    <property type="project" value="InterPro"/>
</dbReference>
<reference evidence="10 11" key="2">
    <citation type="submission" date="2015-01" db="EMBL/GenBank/DDBJ databases">
        <authorList>
            <consortium name="NBRP consortium"/>
            <person name="Sawabe T."/>
            <person name="Meirelles P."/>
            <person name="Feng G."/>
            <person name="Sayaka M."/>
            <person name="Hattori M."/>
            <person name="Ohkuma M."/>
        </authorList>
    </citation>
    <scope>NUCLEOTIDE SEQUENCE [LARGE SCALE GENOMIC DNA]</scope>
    <source>
        <strain evidence="10 11">JCM19232</strain>
    </source>
</reference>
<evidence type="ECO:0000256" key="5">
    <source>
        <dbReference type="ARBA" id="ARBA00022692"/>
    </source>
</evidence>
<dbReference type="InterPro" id="IPR051088">
    <property type="entry name" value="PTS_Sugar-EIIC/EIIB"/>
</dbReference>
<feature type="transmembrane region" description="Helical" evidence="8">
    <location>
        <begin position="109"/>
        <end position="129"/>
    </location>
</feature>
<keyword evidence="6 8" id="KW-1133">Transmembrane helix</keyword>
<feature type="transmembrane region" description="Helical" evidence="8">
    <location>
        <begin position="188"/>
        <end position="208"/>
    </location>
</feature>
<dbReference type="PANTHER" id="PTHR33989:SF4">
    <property type="entry name" value="PTS SYSTEM N,N'-DIACETYLCHITOBIOSE-SPECIFIC EIIC COMPONENT"/>
    <property type="match status" value="1"/>
</dbReference>